<dbReference type="OrthoDB" id="4062651at2759"/>
<dbReference type="GeneID" id="106172125"/>
<dbReference type="PROSITE" id="PS00108">
    <property type="entry name" value="PROTEIN_KINASE_ST"/>
    <property type="match status" value="1"/>
</dbReference>
<evidence type="ECO:0000256" key="2">
    <source>
        <dbReference type="ARBA" id="ARBA00022527"/>
    </source>
</evidence>
<comment type="catalytic activity">
    <reaction evidence="8">
        <text>L-seryl-[protein] + ATP = O-phospho-L-seryl-[protein] + ADP + H(+)</text>
        <dbReference type="Rhea" id="RHEA:17989"/>
        <dbReference type="Rhea" id="RHEA-COMP:9863"/>
        <dbReference type="Rhea" id="RHEA-COMP:11604"/>
        <dbReference type="ChEBI" id="CHEBI:15378"/>
        <dbReference type="ChEBI" id="CHEBI:29999"/>
        <dbReference type="ChEBI" id="CHEBI:30616"/>
        <dbReference type="ChEBI" id="CHEBI:83421"/>
        <dbReference type="ChEBI" id="CHEBI:456216"/>
        <dbReference type="EC" id="2.7.11.1"/>
    </reaction>
</comment>
<name>A0A1S3JCY0_LINAN</name>
<keyword evidence="6 9" id="KW-0067">ATP-binding</keyword>
<dbReference type="SUPFAM" id="SSF56112">
    <property type="entry name" value="Protein kinase-like (PK-like)"/>
    <property type="match status" value="1"/>
</dbReference>
<dbReference type="GO" id="GO:0005524">
    <property type="term" value="F:ATP binding"/>
    <property type="evidence" value="ECO:0007669"/>
    <property type="project" value="UniProtKB-UniRule"/>
</dbReference>
<keyword evidence="3" id="KW-0808">Transferase</keyword>
<dbReference type="GO" id="GO:0004674">
    <property type="term" value="F:protein serine/threonine kinase activity"/>
    <property type="evidence" value="ECO:0007669"/>
    <property type="project" value="UniProtKB-KW"/>
</dbReference>
<dbReference type="PANTHER" id="PTHR44329">
    <property type="entry name" value="SERINE/THREONINE-PROTEIN KINASE TNNI3K-RELATED"/>
    <property type="match status" value="1"/>
</dbReference>
<dbReference type="SMART" id="SM00220">
    <property type="entry name" value="S_TKc"/>
    <property type="match status" value="1"/>
</dbReference>
<dbReference type="STRING" id="7574.A0A1S3JCY0"/>
<dbReference type="AlphaFoldDB" id="A0A1S3JCY0"/>
<dbReference type="PANTHER" id="PTHR44329:SF285">
    <property type="entry name" value="V-MOS MOLONEY MURINE SARCOMA VIRAL ONCO HOMOLOG"/>
    <property type="match status" value="1"/>
</dbReference>
<evidence type="ECO:0000256" key="1">
    <source>
        <dbReference type="ARBA" id="ARBA00012513"/>
    </source>
</evidence>
<evidence type="ECO:0000256" key="9">
    <source>
        <dbReference type="PROSITE-ProRule" id="PRU10141"/>
    </source>
</evidence>
<dbReference type="Gene3D" id="3.30.200.20">
    <property type="entry name" value="Phosphorylase Kinase, domain 1"/>
    <property type="match status" value="1"/>
</dbReference>
<evidence type="ECO:0000256" key="6">
    <source>
        <dbReference type="ARBA" id="ARBA00022840"/>
    </source>
</evidence>
<comment type="similarity">
    <text evidence="10">Belongs to the protein kinase superfamily.</text>
</comment>
<evidence type="ECO:0000259" key="11">
    <source>
        <dbReference type="PROSITE" id="PS50011"/>
    </source>
</evidence>
<dbReference type="KEGG" id="lak:106172125"/>
<evidence type="ECO:0000313" key="13">
    <source>
        <dbReference type="RefSeq" id="XP_013408178.1"/>
    </source>
</evidence>
<keyword evidence="2 10" id="KW-0723">Serine/threonine-protein kinase</keyword>
<accession>A0A1S3JCY0</accession>
<evidence type="ECO:0000256" key="5">
    <source>
        <dbReference type="ARBA" id="ARBA00022777"/>
    </source>
</evidence>
<dbReference type="InterPro" id="IPR011009">
    <property type="entry name" value="Kinase-like_dom_sf"/>
</dbReference>
<dbReference type="RefSeq" id="XP_013408178.1">
    <property type="nucleotide sequence ID" value="XM_013552724.2"/>
</dbReference>
<proteinExistence type="inferred from homology"/>
<protein>
    <recommendedName>
        <fullName evidence="1">non-specific serine/threonine protein kinase</fullName>
        <ecNumber evidence="1">2.7.11.1</ecNumber>
    </recommendedName>
</protein>
<evidence type="ECO:0000256" key="10">
    <source>
        <dbReference type="RuleBase" id="RU000304"/>
    </source>
</evidence>
<dbReference type="Gene3D" id="1.10.510.10">
    <property type="entry name" value="Transferase(Phosphotransferase) domain 1"/>
    <property type="match status" value="1"/>
</dbReference>
<feature type="binding site" evidence="9">
    <location>
        <position position="57"/>
    </location>
    <ligand>
        <name>ATP</name>
        <dbReference type="ChEBI" id="CHEBI:30616"/>
    </ligand>
</feature>
<dbReference type="PIRSF" id="PIRSF000654">
    <property type="entry name" value="Integrin-linked_kinase"/>
    <property type="match status" value="1"/>
</dbReference>
<evidence type="ECO:0000256" key="7">
    <source>
        <dbReference type="ARBA" id="ARBA00047899"/>
    </source>
</evidence>
<dbReference type="Pfam" id="PF00069">
    <property type="entry name" value="Pkinase"/>
    <property type="match status" value="1"/>
</dbReference>
<dbReference type="Proteomes" id="UP000085678">
    <property type="component" value="Unplaced"/>
</dbReference>
<evidence type="ECO:0000313" key="12">
    <source>
        <dbReference type="Proteomes" id="UP000085678"/>
    </source>
</evidence>
<evidence type="ECO:0000256" key="8">
    <source>
        <dbReference type="ARBA" id="ARBA00048679"/>
    </source>
</evidence>
<comment type="catalytic activity">
    <reaction evidence="7">
        <text>L-threonyl-[protein] + ATP = O-phospho-L-threonyl-[protein] + ADP + H(+)</text>
        <dbReference type="Rhea" id="RHEA:46608"/>
        <dbReference type="Rhea" id="RHEA-COMP:11060"/>
        <dbReference type="Rhea" id="RHEA-COMP:11605"/>
        <dbReference type="ChEBI" id="CHEBI:15378"/>
        <dbReference type="ChEBI" id="CHEBI:30013"/>
        <dbReference type="ChEBI" id="CHEBI:30616"/>
        <dbReference type="ChEBI" id="CHEBI:61977"/>
        <dbReference type="ChEBI" id="CHEBI:456216"/>
        <dbReference type="EC" id="2.7.11.1"/>
    </reaction>
</comment>
<keyword evidence="12" id="KW-1185">Reference proteome</keyword>
<reference evidence="13" key="1">
    <citation type="submission" date="2025-08" db="UniProtKB">
        <authorList>
            <consortium name="RefSeq"/>
        </authorList>
    </citation>
    <scope>IDENTIFICATION</scope>
    <source>
        <tissue evidence="13">Gonads</tissue>
    </source>
</reference>
<dbReference type="InterPro" id="IPR008271">
    <property type="entry name" value="Ser/Thr_kinase_AS"/>
</dbReference>
<dbReference type="FunCoup" id="A0A1S3JCY0">
    <property type="interactions" value="30"/>
</dbReference>
<keyword evidence="4 9" id="KW-0547">Nucleotide-binding</keyword>
<dbReference type="PROSITE" id="PS00107">
    <property type="entry name" value="PROTEIN_KINASE_ATP"/>
    <property type="match status" value="1"/>
</dbReference>
<dbReference type="EC" id="2.7.11.1" evidence="1"/>
<evidence type="ECO:0000256" key="4">
    <source>
        <dbReference type="ARBA" id="ARBA00022741"/>
    </source>
</evidence>
<feature type="domain" description="Protein kinase" evidence="11">
    <location>
        <begin position="29"/>
        <end position="302"/>
    </location>
</feature>
<dbReference type="InterPro" id="IPR051681">
    <property type="entry name" value="Ser/Thr_Kinases-Pseudokinases"/>
</dbReference>
<dbReference type="InterPro" id="IPR017441">
    <property type="entry name" value="Protein_kinase_ATP_BS"/>
</dbReference>
<sequence>MPGCRVVNSPLARASPRRVLGAKIQLKDIKLVSLVGSGGFGSVFKGTYKGQNVAVKKLHTYTKNPKAQKESFKAELRVLRLSHPNVVKTFAYGYNEYESGEVSDIGFLLMEYAGDRNLQHIIDCERELLDPLRRLKYALDIVSALDFAHGIGIVHLDIKPANIIINGDDTCKVGDFGCCQHLVEGTGQVSPTQRSYLTGTFAYRAPELLKGEAPTAKADVYSLGITLWQMLSRESPYYKQNQHVVIFGVVAYNLRPKLPTKDDCPFDLCYQDLFVQCWDADRAIRPSASEIKEVLEIWREFA</sequence>
<keyword evidence="5 13" id="KW-0418">Kinase</keyword>
<gene>
    <name evidence="13" type="primary">LOC106172125</name>
</gene>
<evidence type="ECO:0000256" key="3">
    <source>
        <dbReference type="ARBA" id="ARBA00022679"/>
    </source>
</evidence>
<organism evidence="12 13">
    <name type="scientific">Lingula anatina</name>
    <name type="common">Brachiopod</name>
    <name type="synonym">Lingula unguis</name>
    <dbReference type="NCBI Taxonomy" id="7574"/>
    <lineage>
        <taxon>Eukaryota</taxon>
        <taxon>Metazoa</taxon>
        <taxon>Spiralia</taxon>
        <taxon>Lophotrochozoa</taxon>
        <taxon>Brachiopoda</taxon>
        <taxon>Linguliformea</taxon>
        <taxon>Lingulata</taxon>
        <taxon>Lingulida</taxon>
        <taxon>Linguloidea</taxon>
        <taxon>Lingulidae</taxon>
        <taxon>Lingula</taxon>
    </lineage>
</organism>
<dbReference type="InParanoid" id="A0A1S3JCY0"/>
<dbReference type="InterPro" id="IPR000719">
    <property type="entry name" value="Prot_kinase_dom"/>
</dbReference>
<dbReference type="OMA" id="WQMTTKE"/>
<dbReference type="PROSITE" id="PS50011">
    <property type="entry name" value="PROTEIN_KINASE_DOM"/>
    <property type="match status" value="1"/>
</dbReference>